<comment type="subcellular location">
    <subcellularLocation>
        <location evidence="1">Membrane</location>
        <topology evidence="1">Multi-pass membrane protein</topology>
    </subcellularLocation>
</comment>
<dbReference type="EMBL" id="ML738294">
    <property type="protein sequence ID" value="KAE8319487.1"/>
    <property type="molecule type" value="Genomic_DNA"/>
</dbReference>
<feature type="transmembrane region" description="Helical" evidence="6">
    <location>
        <begin position="49"/>
        <end position="68"/>
    </location>
</feature>
<proteinExistence type="inferred from homology"/>
<feature type="transmembrane region" description="Helical" evidence="6">
    <location>
        <begin position="131"/>
        <end position="152"/>
    </location>
</feature>
<evidence type="ECO:0000256" key="3">
    <source>
        <dbReference type="ARBA" id="ARBA00022989"/>
    </source>
</evidence>
<keyword evidence="2 6" id="KW-0812">Transmembrane</keyword>
<dbReference type="PANTHER" id="PTHR33048:SF157">
    <property type="entry name" value="INTEGRAL MEMBRANE PROTEIN"/>
    <property type="match status" value="1"/>
</dbReference>
<comment type="similarity">
    <text evidence="5">Belongs to the SAT4 family.</text>
</comment>
<evidence type="ECO:0000256" key="2">
    <source>
        <dbReference type="ARBA" id="ARBA00022692"/>
    </source>
</evidence>
<evidence type="ECO:0000259" key="7">
    <source>
        <dbReference type="Pfam" id="PF20684"/>
    </source>
</evidence>
<dbReference type="GO" id="GO:0016020">
    <property type="term" value="C:membrane"/>
    <property type="evidence" value="ECO:0007669"/>
    <property type="project" value="UniProtKB-SubCell"/>
</dbReference>
<feature type="transmembrane region" description="Helical" evidence="6">
    <location>
        <begin position="288"/>
        <end position="307"/>
    </location>
</feature>
<feature type="transmembrane region" description="Helical" evidence="6">
    <location>
        <begin position="248"/>
        <end position="268"/>
    </location>
</feature>
<evidence type="ECO:0000256" key="1">
    <source>
        <dbReference type="ARBA" id="ARBA00004141"/>
    </source>
</evidence>
<sequence>MSTNELFISFISASEVLAAAIVLPCVGASSVFTRLWLRRRNGKSYGADGWLVLAALVFVIGMGAVQIYGELHVLVGRLAAGSTRIRLAWSSIIGVVKHALAYPTPPYSSDTPMAQLTELSDAQRTVELVDWITWVLMIPANGLIKLSSLFLYRRLFIVSQEKVFGITTWALIGICTLWTVGFFFATIFGCGRHFTYPWGPLTQISSCNTNARLEALMISDLITDILVWVLPVPMIWKTQMNFGRKMAATGVLLLATISLAAAVVRLLVQEQITNGGYAAHTDVDQTLTILLYWSMIETGLALVASCLPTMRLHAALSSTISAVRSRSVYPKSQQSESTPVNLMDRMNRGRRALSNTFGSVLSHSKSNSSQSLPLIELNASRKAGERTCSH</sequence>
<keyword evidence="9" id="KW-1185">Reference proteome</keyword>
<dbReference type="AlphaFoldDB" id="A0A5N6WF41"/>
<keyword evidence="4 6" id="KW-0472">Membrane</keyword>
<name>A0A5N6WF41_9EURO</name>
<dbReference type="PANTHER" id="PTHR33048">
    <property type="entry name" value="PTH11-LIKE INTEGRAL MEMBRANE PROTEIN (AFU_ORTHOLOGUE AFUA_5G11245)"/>
    <property type="match status" value="1"/>
</dbReference>
<protein>
    <recommendedName>
        <fullName evidence="7">Rhodopsin domain-containing protein</fullName>
    </recommendedName>
</protein>
<reference evidence="9" key="1">
    <citation type="submission" date="2019-04" db="EMBL/GenBank/DDBJ databases">
        <title>Friends and foes A comparative genomics studyof 23 Aspergillus species from section Flavi.</title>
        <authorList>
            <consortium name="DOE Joint Genome Institute"/>
            <person name="Kjaerbolling I."/>
            <person name="Vesth T."/>
            <person name="Frisvad J.C."/>
            <person name="Nybo J.L."/>
            <person name="Theobald S."/>
            <person name="Kildgaard S."/>
            <person name="Isbrandt T."/>
            <person name="Kuo A."/>
            <person name="Sato A."/>
            <person name="Lyhne E.K."/>
            <person name="Kogle M.E."/>
            <person name="Wiebenga A."/>
            <person name="Kun R.S."/>
            <person name="Lubbers R.J."/>
            <person name="Makela M.R."/>
            <person name="Barry K."/>
            <person name="Chovatia M."/>
            <person name="Clum A."/>
            <person name="Daum C."/>
            <person name="Haridas S."/>
            <person name="He G."/>
            <person name="LaButti K."/>
            <person name="Lipzen A."/>
            <person name="Mondo S."/>
            <person name="Riley R."/>
            <person name="Salamov A."/>
            <person name="Simmons B.A."/>
            <person name="Magnuson J.K."/>
            <person name="Henrissat B."/>
            <person name="Mortensen U.H."/>
            <person name="Larsen T.O."/>
            <person name="Devries R.P."/>
            <person name="Grigoriev I.V."/>
            <person name="Machida M."/>
            <person name="Baker S.E."/>
            <person name="Andersen M.R."/>
        </authorList>
    </citation>
    <scope>NUCLEOTIDE SEQUENCE [LARGE SCALE GENOMIC DNA]</scope>
    <source>
        <strain evidence="9">CBS 130015</strain>
    </source>
</reference>
<evidence type="ECO:0000313" key="8">
    <source>
        <dbReference type="EMBL" id="KAE8319487.1"/>
    </source>
</evidence>
<accession>A0A5N6WF41</accession>
<dbReference type="InterPro" id="IPR049326">
    <property type="entry name" value="Rhodopsin_dom_fungi"/>
</dbReference>
<evidence type="ECO:0000256" key="6">
    <source>
        <dbReference type="SAM" id="Phobius"/>
    </source>
</evidence>
<evidence type="ECO:0000256" key="5">
    <source>
        <dbReference type="ARBA" id="ARBA00038359"/>
    </source>
</evidence>
<dbReference type="Pfam" id="PF20684">
    <property type="entry name" value="Fung_rhodopsin"/>
    <property type="match status" value="1"/>
</dbReference>
<feature type="domain" description="Rhodopsin" evidence="7">
    <location>
        <begin position="34"/>
        <end position="311"/>
    </location>
</feature>
<dbReference type="Proteomes" id="UP000325433">
    <property type="component" value="Unassembled WGS sequence"/>
</dbReference>
<gene>
    <name evidence="8" type="ORF">BDV41DRAFT_571118</name>
</gene>
<evidence type="ECO:0000313" key="9">
    <source>
        <dbReference type="Proteomes" id="UP000325433"/>
    </source>
</evidence>
<dbReference type="InterPro" id="IPR052337">
    <property type="entry name" value="SAT4-like"/>
</dbReference>
<organism evidence="8 9">
    <name type="scientific">Aspergillus transmontanensis</name>
    <dbReference type="NCBI Taxonomy" id="1034304"/>
    <lineage>
        <taxon>Eukaryota</taxon>
        <taxon>Fungi</taxon>
        <taxon>Dikarya</taxon>
        <taxon>Ascomycota</taxon>
        <taxon>Pezizomycotina</taxon>
        <taxon>Eurotiomycetes</taxon>
        <taxon>Eurotiomycetidae</taxon>
        <taxon>Eurotiales</taxon>
        <taxon>Aspergillaceae</taxon>
        <taxon>Aspergillus</taxon>
        <taxon>Aspergillus subgen. Circumdati</taxon>
    </lineage>
</organism>
<evidence type="ECO:0000256" key="4">
    <source>
        <dbReference type="ARBA" id="ARBA00023136"/>
    </source>
</evidence>
<feature type="transmembrane region" description="Helical" evidence="6">
    <location>
        <begin position="6"/>
        <end position="37"/>
    </location>
</feature>
<keyword evidence="3 6" id="KW-1133">Transmembrane helix</keyword>
<feature type="transmembrane region" description="Helical" evidence="6">
    <location>
        <begin position="164"/>
        <end position="188"/>
    </location>
</feature>